<evidence type="ECO:0000256" key="1">
    <source>
        <dbReference type="ARBA" id="ARBA00022729"/>
    </source>
</evidence>
<dbReference type="Pfam" id="PF04076">
    <property type="entry name" value="BOF"/>
    <property type="match status" value="1"/>
</dbReference>
<dbReference type="NCBIfam" id="NF033674">
    <property type="entry name" value="stress_OB_fold"/>
    <property type="match status" value="1"/>
</dbReference>
<proteinExistence type="predicted"/>
<evidence type="ECO:0000313" key="3">
    <source>
        <dbReference type="EMBL" id="QIC66016.1"/>
    </source>
</evidence>
<dbReference type="InterPro" id="IPR036700">
    <property type="entry name" value="BOBF_sf"/>
</dbReference>
<dbReference type="PANTHER" id="PTHR36571:SF1">
    <property type="entry name" value="PROTEIN YGIW"/>
    <property type="match status" value="1"/>
</dbReference>
<dbReference type="EMBL" id="CP044463">
    <property type="protein sequence ID" value="QIC66016.1"/>
    <property type="molecule type" value="Genomic_DNA"/>
</dbReference>
<dbReference type="SUPFAM" id="SSF101756">
    <property type="entry name" value="Hypothetical protein YgiW"/>
    <property type="match status" value="1"/>
</dbReference>
<name>A0AAE6WTC3_9GAMM</name>
<dbReference type="Proteomes" id="UP000503505">
    <property type="component" value="Chromosome"/>
</dbReference>
<dbReference type="RefSeq" id="WP_163170719.1">
    <property type="nucleotide sequence ID" value="NZ_CP044463.1"/>
</dbReference>
<feature type="signal peptide" evidence="2">
    <location>
        <begin position="1"/>
        <end position="21"/>
    </location>
</feature>
<dbReference type="PANTHER" id="PTHR36571">
    <property type="entry name" value="PROTEIN YGIW"/>
    <property type="match status" value="1"/>
</dbReference>
<evidence type="ECO:0000256" key="2">
    <source>
        <dbReference type="SAM" id="SignalP"/>
    </source>
</evidence>
<dbReference type="InterPro" id="IPR005220">
    <property type="entry name" value="CarO-like"/>
</dbReference>
<keyword evidence="1 2" id="KW-0732">Signal</keyword>
<reference evidence="3 4" key="1">
    <citation type="submission" date="2019-09" db="EMBL/GenBank/DDBJ databases">
        <title>Non-baumannii Acinetobacter spp. carrying blaNDM-1 isolated in China.</title>
        <authorList>
            <person name="Cui C."/>
            <person name="Chen C."/>
            <person name="Sun J."/>
            <person name="Liu Y."/>
        </authorList>
    </citation>
    <scope>NUCLEOTIDE SEQUENCE [LARGE SCALE GENOMIC DNA]</scope>
    <source>
        <strain evidence="3 4">HZE23-1</strain>
    </source>
</reference>
<dbReference type="AlphaFoldDB" id="A0AAE6WTC3"/>
<accession>A0AAE6WTC3</accession>
<protein>
    <submittedName>
        <fullName evidence="3">NirD/YgiW/YdeI family stress tolerance protein</fullName>
    </submittedName>
</protein>
<sequence length="121" mass="13209">MQKQILAVLMTGLVVSGGTWAKSDQALLAEAQKNKVSIAQAQKMPDETGVTLTGKIVRQVAPQSDDFELRDSSGTIIIDVDDDLWKPLKLKAGDNVRVLGEVDTHRQKPTDIDVISIEKVK</sequence>
<evidence type="ECO:0000313" key="4">
    <source>
        <dbReference type="Proteomes" id="UP000503505"/>
    </source>
</evidence>
<feature type="chain" id="PRO_5042224419" evidence="2">
    <location>
        <begin position="22"/>
        <end position="121"/>
    </location>
</feature>
<dbReference type="Gene3D" id="2.40.50.200">
    <property type="entry name" value="Bacterial OB-fold"/>
    <property type="match status" value="1"/>
</dbReference>
<gene>
    <name evidence="3" type="ORF">FSC10_00875</name>
</gene>
<organism evidence="3 4">
    <name type="scientific">Acinetobacter schindleri</name>
    <dbReference type="NCBI Taxonomy" id="108981"/>
    <lineage>
        <taxon>Bacteria</taxon>
        <taxon>Pseudomonadati</taxon>
        <taxon>Pseudomonadota</taxon>
        <taxon>Gammaproteobacteria</taxon>
        <taxon>Moraxellales</taxon>
        <taxon>Moraxellaceae</taxon>
        <taxon>Acinetobacter</taxon>
    </lineage>
</organism>